<feature type="transmembrane region" description="Helical" evidence="5">
    <location>
        <begin position="6"/>
        <end position="27"/>
    </location>
</feature>
<evidence type="ECO:0000256" key="4">
    <source>
        <dbReference type="ARBA" id="ARBA00023136"/>
    </source>
</evidence>
<comment type="caution">
    <text evidence="6">The sequence shown here is derived from an EMBL/GenBank/DDBJ whole genome shotgun (WGS) entry which is preliminary data.</text>
</comment>
<accession>A0A5N0TBY4</accession>
<dbReference type="EMBL" id="VYXP01000003">
    <property type="protein sequence ID" value="KAA9132535.1"/>
    <property type="molecule type" value="Genomic_DNA"/>
</dbReference>
<protein>
    <submittedName>
        <fullName evidence="6">MAPEG family protein</fullName>
    </submittedName>
</protein>
<keyword evidence="2 5" id="KW-0812">Transmembrane</keyword>
<evidence type="ECO:0000256" key="2">
    <source>
        <dbReference type="ARBA" id="ARBA00022692"/>
    </source>
</evidence>
<evidence type="ECO:0000256" key="3">
    <source>
        <dbReference type="ARBA" id="ARBA00022989"/>
    </source>
</evidence>
<dbReference type="Pfam" id="PF01124">
    <property type="entry name" value="MAPEG"/>
    <property type="match status" value="1"/>
</dbReference>
<keyword evidence="4 5" id="KW-0472">Membrane</keyword>
<gene>
    <name evidence="6" type="ORF">F3N42_04740</name>
</gene>
<organism evidence="6 7">
    <name type="scientific">Marinihelvus fidelis</name>
    <dbReference type="NCBI Taxonomy" id="2613842"/>
    <lineage>
        <taxon>Bacteria</taxon>
        <taxon>Pseudomonadati</taxon>
        <taxon>Pseudomonadota</taxon>
        <taxon>Gammaproteobacteria</taxon>
        <taxon>Chromatiales</taxon>
        <taxon>Wenzhouxiangellaceae</taxon>
        <taxon>Marinihelvus</taxon>
    </lineage>
</organism>
<sequence>MINLDQYTSAFWGLFVVLLVLLVQWLVASGSKALREGAIPGKIDPSLSHSSFVFRAHRTFMNSLENLPAMLGASFLAILVGASALWTGVFIWVFAAARIAHMALYYAIATEKNPSPRSYFFMLGSLANIGLLGLCAVTLV</sequence>
<keyword evidence="7" id="KW-1185">Reference proteome</keyword>
<dbReference type="AlphaFoldDB" id="A0A5N0TBY4"/>
<evidence type="ECO:0000256" key="5">
    <source>
        <dbReference type="SAM" id="Phobius"/>
    </source>
</evidence>
<dbReference type="Proteomes" id="UP000325372">
    <property type="component" value="Unassembled WGS sequence"/>
</dbReference>
<dbReference type="InterPro" id="IPR001129">
    <property type="entry name" value="Membr-assoc_MAPEG"/>
</dbReference>
<feature type="transmembrane region" description="Helical" evidence="5">
    <location>
        <begin position="120"/>
        <end position="139"/>
    </location>
</feature>
<comment type="subcellular location">
    <subcellularLocation>
        <location evidence="1">Membrane</location>
    </subcellularLocation>
</comment>
<evidence type="ECO:0000256" key="1">
    <source>
        <dbReference type="ARBA" id="ARBA00004370"/>
    </source>
</evidence>
<reference evidence="6 7" key="1">
    <citation type="submission" date="2019-09" db="EMBL/GenBank/DDBJ databases">
        <title>Wenzhouxiangella sp. Genome sequencing and assembly.</title>
        <authorList>
            <person name="Zhang R."/>
        </authorList>
    </citation>
    <scope>NUCLEOTIDE SEQUENCE [LARGE SCALE GENOMIC DNA]</scope>
    <source>
        <strain evidence="6 7">W260</strain>
    </source>
</reference>
<dbReference type="GO" id="GO:0016020">
    <property type="term" value="C:membrane"/>
    <property type="evidence" value="ECO:0007669"/>
    <property type="project" value="UniProtKB-SubCell"/>
</dbReference>
<keyword evidence="3 5" id="KW-1133">Transmembrane helix</keyword>
<proteinExistence type="predicted"/>
<dbReference type="Gene3D" id="1.20.120.550">
    <property type="entry name" value="Membrane associated eicosanoid/glutathione metabolism-like domain"/>
    <property type="match status" value="1"/>
</dbReference>
<dbReference type="SUPFAM" id="SSF161084">
    <property type="entry name" value="MAPEG domain-like"/>
    <property type="match status" value="1"/>
</dbReference>
<evidence type="ECO:0000313" key="7">
    <source>
        <dbReference type="Proteomes" id="UP000325372"/>
    </source>
</evidence>
<dbReference type="InterPro" id="IPR023352">
    <property type="entry name" value="MAPEG-like_dom_sf"/>
</dbReference>
<dbReference type="RefSeq" id="WP_150863245.1">
    <property type="nucleotide sequence ID" value="NZ_VYXP01000003.1"/>
</dbReference>
<name>A0A5N0TBY4_9GAMM</name>
<evidence type="ECO:0000313" key="6">
    <source>
        <dbReference type="EMBL" id="KAA9132535.1"/>
    </source>
</evidence>